<evidence type="ECO:0000256" key="1">
    <source>
        <dbReference type="ARBA" id="ARBA00023015"/>
    </source>
</evidence>
<dbReference type="GO" id="GO:0003677">
    <property type="term" value="F:DNA binding"/>
    <property type="evidence" value="ECO:0007669"/>
    <property type="project" value="UniProtKB-KW"/>
</dbReference>
<keyword evidence="6" id="KW-1185">Reference proteome</keyword>
<dbReference type="InterPro" id="IPR036390">
    <property type="entry name" value="WH_DNA-bd_sf"/>
</dbReference>
<accession>A0A401YEH1</accession>
<dbReference type="InterPro" id="IPR000524">
    <property type="entry name" value="Tscrpt_reg_HTH_GntR"/>
</dbReference>
<evidence type="ECO:0000313" key="5">
    <source>
        <dbReference type="EMBL" id="GCD92992.1"/>
    </source>
</evidence>
<dbReference type="PANTHER" id="PTHR44846">
    <property type="entry name" value="MANNOSYL-D-GLYCERATE TRANSPORT/METABOLISM SYSTEM REPRESSOR MNGR-RELATED"/>
    <property type="match status" value="1"/>
</dbReference>
<dbReference type="AlphaFoldDB" id="A0A401YEH1"/>
<dbReference type="PRINTS" id="PR00035">
    <property type="entry name" value="HTHGNTR"/>
</dbReference>
<dbReference type="EMBL" id="BIFH01000013">
    <property type="protein sequence ID" value="GCD92992.1"/>
    <property type="molecule type" value="Genomic_DNA"/>
</dbReference>
<gene>
    <name evidence="5" type="ORF">EHYA_00635</name>
</gene>
<dbReference type="Pfam" id="PF07702">
    <property type="entry name" value="UTRA"/>
    <property type="match status" value="1"/>
</dbReference>
<comment type="caution">
    <text evidence="5">The sequence shown here is derived from an EMBL/GenBank/DDBJ whole genome shotgun (WGS) entry which is preliminary data.</text>
</comment>
<reference evidence="5 6" key="1">
    <citation type="submission" date="2018-12" db="EMBL/GenBank/DDBJ databases">
        <title>Draft genome sequence of Embleya hyalina NBRC 13850T.</title>
        <authorList>
            <person name="Komaki H."/>
            <person name="Hosoyama A."/>
            <person name="Kimura A."/>
            <person name="Ichikawa N."/>
            <person name="Tamura T."/>
        </authorList>
    </citation>
    <scope>NUCLEOTIDE SEQUENCE [LARGE SCALE GENOMIC DNA]</scope>
    <source>
        <strain evidence="5 6">NBRC 13850</strain>
    </source>
</reference>
<dbReference type="Gene3D" id="1.10.10.10">
    <property type="entry name" value="Winged helix-like DNA-binding domain superfamily/Winged helix DNA-binding domain"/>
    <property type="match status" value="1"/>
</dbReference>
<evidence type="ECO:0000313" key="6">
    <source>
        <dbReference type="Proteomes" id="UP000286931"/>
    </source>
</evidence>
<protein>
    <submittedName>
        <fullName evidence="5">Transcriptional regulator</fullName>
    </submittedName>
</protein>
<dbReference type="Proteomes" id="UP000286931">
    <property type="component" value="Unassembled WGS sequence"/>
</dbReference>
<evidence type="ECO:0000256" key="3">
    <source>
        <dbReference type="ARBA" id="ARBA00023163"/>
    </source>
</evidence>
<evidence type="ECO:0000256" key="2">
    <source>
        <dbReference type="ARBA" id="ARBA00023125"/>
    </source>
</evidence>
<dbReference type="CDD" id="cd07377">
    <property type="entry name" value="WHTH_GntR"/>
    <property type="match status" value="1"/>
</dbReference>
<keyword evidence="1" id="KW-0805">Transcription regulation</keyword>
<dbReference type="GO" id="GO:0003700">
    <property type="term" value="F:DNA-binding transcription factor activity"/>
    <property type="evidence" value="ECO:0007669"/>
    <property type="project" value="InterPro"/>
</dbReference>
<dbReference type="Pfam" id="PF00392">
    <property type="entry name" value="GntR"/>
    <property type="match status" value="1"/>
</dbReference>
<dbReference type="InterPro" id="IPR011663">
    <property type="entry name" value="UTRA"/>
</dbReference>
<dbReference type="PANTHER" id="PTHR44846:SF16">
    <property type="entry name" value="TRANSCRIPTIONAL REGULATOR PHNF-RELATED"/>
    <property type="match status" value="1"/>
</dbReference>
<dbReference type="SMART" id="SM00345">
    <property type="entry name" value="HTH_GNTR"/>
    <property type="match status" value="1"/>
</dbReference>
<keyword evidence="3" id="KW-0804">Transcription</keyword>
<dbReference type="Gene3D" id="3.40.1410.10">
    <property type="entry name" value="Chorismate lyase-like"/>
    <property type="match status" value="1"/>
</dbReference>
<organism evidence="5 6">
    <name type="scientific">Embleya hyalina</name>
    <dbReference type="NCBI Taxonomy" id="516124"/>
    <lineage>
        <taxon>Bacteria</taxon>
        <taxon>Bacillati</taxon>
        <taxon>Actinomycetota</taxon>
        <taxon>Actinomycetes</taxon>
        <taxon>Kitasatosporales</taxon>
        <taxon>Streptomycetaceae</taxon>
        <taxon>Embleya</taxon>
    </lineage>
</organism>
<dbReference type="SUPFAM" id="SSF64288">
    <property type="entry name" value="Chorismate lyase-like"/>
    <property type="match status" value="1"/>
</dbReference>
<dbReference type="InterPro" id="IPR036388">
    <property type="entry name" value="WH-like_DNA-bd_sf"/>
</dbReference>
<dbReference type="InterPro" id="IPR028978">
    <property type="entry name" value="Chorismate_lyase_/UTRA_dom_sf"/>
</dbReference>
<keyword evidence="2" id="KW-0238">DNA-binding</keyword>
<dbReference type="SMART" id="SM00866">
    <property type="entry name" value="UTRA"/>
    <property type="match status" value="1"/>
</dbReference>
<dbReference type="PROSITE" id="PS50949">
    <property type="entry name" value="HTH_GNTR"/>
    <property type="match status" value="1"/>
</dbReference>
<feature type="domain" description="HTH gntR-type" evidence="4">
    <location>
        <begin position="1"/>
        <end position="66"/>
    </location>
</feature>
<evidence type="ECO:0000259" key="4">
    <source>
        <dbReference type="PROSITE" id="PS50949"/>
    </source>
</evidence>
<dbReference type="SUPFAM" id="SSF46785">
    <property type="entry name" value="Winged helix' DNA-binding domain"/>
    <property type="match status" value="1"/>
</dbReference>
<sequence>MQLAYRALAQALDRREFPAGSRLPGERALAQRLGVSRSSLRLALAGLERDGRVHASAQRGWYVSTDMVSEPPSLLRSFTDIARDRGLTATARLLTRRVRPASYEEAVRLRVAPASEVVEITRVRGLDSVPVCLDTTVLVRDRARALETAELENRSLFALLEETGVHILRSQYTAHADAADAVTAELLRVPVGSPVLIGEEVTFDRSEAPVLLGRAVYRGDAYRFEATLHRGTE</sequence>
<name>A0A401YEH1_9ACTN</name>
<dbReference type="InterPro" id="IPR050679">
    <property type="entry name" value="Bact_HTH_transcr_reg"/>
</dbReference>
<proteinExistence type="predicted"/>